<evidence type="ECO:0000256" key="2">
    <source>
        <dbReference type="ARBA" id="ARBA00022737"/>
    </source>
</evidence>
<dbReference type="Pfam" id="PF13812">
    <property type="entry name" value="PPR_3"/>
    <property type="match status" value="1"/>
</dbReference>
<dbReference type="SUPFAM" id="SSF81901">
    <property type="entry name" value="HCP-like"/>
    <property type="match status" value="1"/>
</dbReference>
<dbReference type="OrthoDB" id="773543at2759"/>
<keyword evidence="3" id="KW-0809">Transit peptide</keyword>
<dbReference type="PANTHER" id="PTHR47939">
    <property type="entry name" value="MEMBRANE-ASSOCIATED SALT-INDUCIBLE PROTEIN-LIKE"/>
    <property type="match status" value="1"/>
</dbReference>
<gene>
    <name evidence="7" type="primary">LOC109721471</name>
</gene>
<evidence type="ECO:0000313" key="6">
    <source>
        <dbReference type="Proteomes" id="UP000515123"/>
    </source>
</evidence>
<feature type="repeat" description="PPR" evidence="4">
    <location>
        <begin position="462"/>
        <end position="496"/>
    </location>
</feature>
<feature type="repeat" description="PPR" evidence="4">
    <location>
        <begin position="253"/>
        <end position="287"/>
    </location>
</feature>
<feature type="repeat" description="PPR" evidence="4">
    <location>
        <begin position="633"/>
        <end position="667"/>
    </location>
</feature>
<evidence type="ECO:0000256" key="5">
    <source>
        <dbReference type="SAM" id="MobiDB-lite"/>
    </source>
</evidence>
<dbReference type="Pfam" id="PF13041">
    <property type="entry name" value="PPR_2"/>
    <property type="match status" value="2"/>
</dbReference>
<feature type="repeat" description="PPR" evidence="4">
    <location>
        <begin position="1088"/>
        <end position="1122"/>
    </location>
</feature>
<dbReference type="RefSeq" id="XP_020104712.1">
    <property type="nucleotide sequence ID" value="XM_020249123.1"/>
</dbReference>
<feature type="repeat" description="PPR" evidence="4">
    <location>
        <begin position="1018"/>
        <end position="1052"/>
    </location>
</feature>
<keyword evidence="2" id="KW-0677">Repeat</keyword>
<feature type="region of interest" description="Disordered" evidence="5">
    <location>
        <begin position="30"/>
        <end position="72"/>
    </location>
</feature>
<protein>
    <submittedName>
        <fullName evidence="7">Pentatricopeptide repeat-containing protein At5g15280</fullName>
    </submittedName>
</protein>
<feature type="repeat" description="PPR" evidence="4">
    <location>
        <begin position="1158"/>
        <end position="1192"/>
    </location>
</feature>
<comment type="similarity">
    <text evidence="1">Belongs to the PPR family. P subfamily.</text>
</comment>
<dbReference type="Gramene" id="Aco004155.1.mrna1">
    <property type="protein sequence ID" value="Aco004155.1.mrna1.cds1"/>
    <property type="gene ID" value="Aco004155.1.path1"/>
</dbReference>
<dbReference type="GeneID" id="109721471"/>
<dbReference type="InterPro" id="IPR002885">
    <property type="entry name" value="PPR_rpt"/>
</dbReference>
<feature type="compositionally biased region" description="Low complexity" evidence="5">
    <location>
        <begin position="52"/>
        <end position="72"/>
    </location>
</feature>
<feature type="repeat" description="PPR" evidence="4">
    <location>
        <begin position="427"/>
        <end position="461"/>
    </location>
</feature>
<reference evidence="6" key="1">
    <citation type="journal article" date="2015" name="Nat. Genet.">
        <title>The pineapple genome and the evolution of CAM photosynthesis.</title>
        <authorList>
            <person name="Ming R."/>
            <person name="VanBuren R."/>
            <person name="Wai C.M."/>
            <person name="Tang H."/>
            <person name="Schatz M.C."/>
            <person name="Bowers J.E."/>
            <person name="Lyons E."/>
            <person name="Wang M.L."/>
            <person name="Chen J."/>
            <person name="Biggers E."/>
            <person name="Zhang J."/>
            <person name="Huang L."/>
            <person name="Zhang L."/>
            <person name="Miao W."/>
            <person name="Zhang J."/>
            <person name="Ye Z."/>
            <person name="Miao C."/>
            <person name="Lin Z."/>
            <person name="Wang H."/>
            <person name="Zhou H."/>
            <person name="Yim W.C."/>
            <person name="Priest H.D."/>
            <person name="Zheng C."/>
            <person name="Woodhouse M."/>
            <person name="Edger P.P."/>
            <person name="Guyot R."/>
            <person name="Guo H.B."/>
            <person name="Guo H."/>
            <person name="Zheng G."/>
            <person name="Singh R."/>
            <person name="Sharma A."/>
            <person name="Min X."/>
            <person name="Zheng Y."/>
            <person name="Lee H."/>
            <person name="Gurtowski J."/>
            <person name="Sedlazeck F.J."/>
            <person name="Harkess A."/>
            <person name="McKain M.R."/>
            <person name="Liao Z."/>
            <person name="Fang J."/>
            <person name="Liu J."/>
            <person name="Zhang X."/>
            <person name="Zhang Q."/>
            <person name="Hu W."/>
            <person name="Qin Y."/>
            <person name="Wang K."/>
            <person name="Chen L.Y."/>
            <person name="Shirley N."/>
            <person name="Lin Y.R."/>
            <person name="Liu L.Y."/>
            <person name="Hernandez A.G."/>
            <person name="Wright C.L."/>
            <person name="Bulone V."/>
            <person name="Tuskan G.A."/>
            <person name="Heath K."/>
            <person name="Zee F."/>
            <person name="Moore P.H."/>
            <person name="Sunkar R."/>
            <person name="Leebens-Mack J.H."/>
            <person name="Mockler T."/>
            <person name="Bennetzen J.L."/>
            <person name="Freeling M."/>
            <person name="Sankoff D."/>
            <person name="Paterson A.H."/>
            <person name="Zhu X."/>
            <person name="Yang X."/>
            <person name="Smith J.A."/>
            <person name="Cushman J.C."/>
            <person name="Paull R.E."/>
            <person name="Yu Q."/>
        </authorList>
    </citation>
    <scope>NUCLEOTIDE SEQUENCE [LARGE SCALE GENOMIC DNA]</scope>
    <source>
        <strain evidence="6">cv. F153</strain>
    </source>
</reference>
<dbReference type="PANTHER" id="PTHR47939:SF6">
    <property type="entry name" value="OS03G0168400 PROTEIN"/>
    <property type="match status" value="1"/>
</dbReference>
<keyword evidence="6" id="KW-1185">Reference proteome</keyword>
<dbReference type="InterPro" id="IPR050667">
    <property type="entry name" value="PPR-containing_protein"/>
</dbReference>
<feature type="repeat" description="PPR" evidence="4">
    <location>
        <begin position="1193"/>
        <end position="1227"/>
    </location>
</feature>
<evidence type="ECO:0000256" key="3">
    <source>
        <dbReference type="ARBA" id="ARBA00022946"/>
    </source>
</evidence>
<dbReference type="Gene3D" id="1.25.40.10">
    <property type="entry name" value="Tetratricopeptide repeat domain"/>
    <property type="match status" value="7"/>
</dbReference>
<dbReference type="Pfam" id="PF01535">
    <property type="entry name" value="PPR"/>
    <property type="match status" value="8"/>
</dbReference>
<evidence type="ECO:0000256" key="4">
    <source>
        <dbReference type="PROSITE-ProRule" id="PRU00708"/>
    </source>
</evidence>
<dbReference type="NCBIfam" id="TIGR00756">
    <property type="entry name" value="PPR"/>
    <property type="match status" value="5"/>
</dbReference>
<proteinExistence type="inferred from homology"/>
<sequence>MGRKPVSSSVSFFARSLPFLTPIPRHHRPQVRALHPLPLPSSSSPATIRPFSTSTVPSSASSDEGPSSISASETEIRSEIHMDFVAKAYSGIGKSVISKCSYLWEEKAETFTEKSSLRDVLKMGLNLSPETIRCFWRVPELKPEGFLEILLGFGSDVNLRTVDFLWNLFKWAERQSSEFRHLQKSYEIMVSMLIKAPMLEEAESLLLSVEVSRVFSDASVMFSEIIQGYTEACKLDNSMALYDLARDKGLIPSGSCYQALLRFFIRKGKVEAVLRVYMDMLEFGLGSYSEEHALHFVILELTKKGKIVDALSIIRRVKNSGVEASRGALSAIAEGFCQKKDFNDMLNFLEEWRHIPEVSVCNKIAASLCANLGTQESWLFVQKMEILGFIPDSITFGTFICQSCREGRLRDAFIYLSECFSRSVEPKAYAYNALISGVFKEGLYRHAKYVFDDMVERGLIPDLSTFRILLAGYCKHRKFDEIEQVLSDMNNYSVNSLAPVECALSKALTFLGLDYLGVKVKRDNDVGLPKAEFFDSVGNGLYLETDSEKYETLLDEIIDTGMVPDFDSAIITECKHGNIESALELKDEVIQWGKKIALATYSELLKRLCAIPSRVKEAMSLVEQFPEFLNQLDSETLNLLVRTLSKNGMVVSARLILEQMLRKELLVERDTYTCLLMNLCEERNTVGFWECWEQAKRSNWSPTRKKIIVIISCLCKQGMIKDALELIDGIVNHSPELVIGGYSGLIKELCMMGYTSVGCAMMEAVLEMGLNLDNVNFVNLIKGFLKEQKVSEALGLFDILLNKNTTISADLYQLMLPKLLRFDNVERAIGLAQYVQRKQLGYGTSIYSNLVEELCRIGKTKDAIFILQEMLVNKMPLDKNMLNALLQSYSQENNWRKAQEVLCIMVRMHTNLSISGYRSLLWQFGMHYQFYNVLRLKELIEIESKSKELILCNILIFHLFRAGDILLVKRILKDMEDRDITLDEVGYNFLVYGFYKCQNVKMAVETLNILLAKGLRPSTRSLRIMISHFCRQGNINKALELYNMIERNNWNHGIVIENTIALSLLSIGRLCEAELLLDRINGREVAPAQVNYDLLIKEFCVKGGMNKAVDLLNKMLKKGNLPSEISYSSIIQMLCIYKEFDRAQDFFAEMQYNNLKPSKESCDALICGLCDSGRVDEAKGLLETMLQIGVIPTHTMYNYVIDKYHVNNNLNKAAELLDEMQRAGYSPNFETHWSIISNLSSNSNKKKIGESGGSLLSSLLFGAGLKEKNNEDTSSSRFKYASFFSTRVSC</sequence>
<reference evidence="7" key="2">
    <citation type="submission" date="2025-08" db="UniProtKB">
        <authorList>
            <consortium name="RefSeq"/>
        </authorList>
    </citation>
    <scope>IDENTIFICATION</scope>
    <source>
        <tissue evidence="7">Leaf</tissue>
    </source>
</reference>
<organism evidence="6 7">
    <name type="scientific">Ananas comosus</name>
    <name type="common">Pineapple</name>
    <name type="synonym">Ananas ananas</name>
    <dbReference type="NCBI Taxonomy" id="4615"/>
    <lineage>
        <taxon>Eukaryota</taxon>
        <taxon>Viridiplantae</taxon>
        <taxon>Streptophyta</taxon>
        <taxon>Embryophyta</taxon>
        <taxon>Tracheophyta</taxon>
        <taxon>Spermatophyta</taxon>
        <taxon>Magnoliopsida</taxon>
        <taxon>Liliopsida</taxon>
        <taxon>Poales</taxon>
        <taxon>Bromeliaceae</taxon>
        <taxon>Bromelioideae</taxon>
        <taxon>Ananas</taxon>
    </lineage>
</organism>
<dbReference type="PROSITE" id="PS51375">
    <property type="entry name" value="PPR"/>
    <property type="match status" value="10"/>
</dbReference>
<feature type="repeat" description="PPR" evidence="4">
    <location>
        <begin position="983"/>
        <end position="1017"/>
    </location>
</feature>
<name>A0A6P5GA67_ANACO</name>
<evidence type="ECO:0000256" key="1">
    <source>
        <dbReference type="ARBA" id="ARBA00007626"/>
    </source>
</evidence>
<evidence type="ECO:0000313" key="7">
    <source>
        <dbReference type="RefSeq" id="XP_020104712.1"/>
    </source>
</evidence>
<dbReference type="InterPro" id="IPR011990">
    <property type="entry name" value="TPR-like_helical_dom_sf"/>
</dbReference>
<feature type="repeat" description="PPR" evidence="4">
    <location>
        <begin position="1123"/>
        <end position="1157"/>
    </location>
</feature>
<dbReference type="Proteomes" id="UP000515123">
    <property type="component" value="Linkage group 15"/>
</dbReference>
<accession>A0A6P5GA67</accession>